<evidence type="ECO:0000313" key="10">
    <source>
        <dbReference type="EMBL" id="BDU49509.1"/>
    </source>
</evidence>
<keyword evidence="7" id="KW-0594">Phospholipid biosynthesis</keyword>
<keyword evidence="5 7" id="KW-0443">Lipid metabolism</keyword>
<evidence type="ECO:0000256" key="1">
    <source>
        <dbReference type="ARBA" id="ARBA00005189"/>
    </source>
</evidence>
<dbReference type="GO" id="GO:0016020">
    <property type="term" value="C:membrane"/>
    <property type="evidence" value="ECO:0007669"/>
    <property type="project" value="InterPro"/>
</dbReference>
<evidence type="ECO:0000259" key="9">
    <source>
        <dbReference type="SMART" id="SM00563"/>
    </source>
</evidence>
<sequence length="245" mass="28139">MLRTIYVYTAGILYLIMTFLIQLPIVLFVYYFVSKEKGIKVARKYAKKWGKNLIGSTGCEVEVIMKDKNLKEKIENETIVVVSNHQSNFDIPLLLEYFPKDIGFVAKKEMEHWPILGAWMKMIQCVFLDRSNPREGIKSIKEAVKKIKTGYSIVIFPEGTRSKTGEIMEFKKGSFKLATDSKVKLIPVTIKGTNNIQVKGSMKIQKAKVKIIIDNPIDVKELDRTELKELNVKVKDIIEKNYRGN</sequence>
<evidence type="ECO:0000256" key="8">
    <source>
        <dbReference type="SAM" id="Phobius"/>
    </source>
</evidence>
<evidence type="ECO:0000256" key="6">
    <source>
        <dbReference type="ARBA" id="ARBA00023315"/>
    </source>
</evidence>
<gene>
    <name evidence="10" type="primary">plsC</name>
    <name evidence="10" type="ORF">HLVA_00780</name>
</gene>
<proteinExistence type="inferred from homology"/>
<keyword evidence="8" id="KW-0472">Membrane</keyword>
<comment type="pathway">
    <text evidence="1">Lipid metabolism.</text>
</comment>
<comment type="similarity">
    <text evidence="2 7">Belongs to the 1-acyl-sn-glycerol-3-phosphate acyltransferase family.</text>
</comment>
<keyword evidence="8" id="KW-0812">Transmembrane</keyword>
<dbReference type="PANTHER" id="PTHR10434">
    <property type="entry name" value="1-ACYL-SN-GLYCEROL-3-PHOSPHATE ACYLTRANSFERASE"/>
    <property type="match status" value="1"/>
</dbReference>
<accession>A0AAU9DRE7</accession>
<dbReference type="GO" id="GO:0006654">
    <property type="term" value="P:phosphatidic acid biosynthetic process"/>
    <property type="evidence" value="ECO:0007669"/>
    <property type="project" value="TreeGrafter"/>
</dbReference>
<dbReference type="EMBL" id="AP027059">
    <property type="protein sequence ID" value="BDU49509.1"/>
    <property type="molecule type" value="Genomic_DNA"/>
</dbReference>
<evidence type="ECO:0000256" key="4">
    <source>
        <dbReference type="ARBA" id="ARBA00022679"/>
    </source>
</evidence>
<evidence type="ECO:0000256" key="7">
    <source>
        <dbReference type="RuleBase" id="RU361267"/>
    </source>
</evidence>
<dbReference type="KEGG" id="haby:HLVA_00780"/>
<dbReference type="InterPro" id="IPR004552">
    <property type="entry name" value="AGP_acyltrans"/>
</dbReference>
<keyword evidence="7" id="KW-1208">Phospholipid metabolism</keyword>
<dbReference type="SMART" id="SM00563">
    <property type="entry name" value="PlsC"/>
    <property type="match status" value="1"/>
</dbReference>
<dbReference type="CDD" id="cd07989">
    <property type="entry name" value="LPLAT_AGPAT-like"/>
    <property type="match status" value="1"/>
</dbReference>
<keyword evidence="3 7" id="KW-0444">Lipid biosynthesis</keyword>
<protein>
    <recommendedName>
        <fullName evidence="7">1-acyl-sn-glycerol-3-phosphate acyltransferase</fullName>
        <ecNumber evidence="7">2.3.1.51</ecNumber>
    </recommendedName>
</protein>
<dbReference type="AlphaFoldDB" id="A0AAU9DRE7"/>
<name>A0AAU9DRE7_9FUSO</name>
<organism evidence="10 11">
    <name type="scientific">Haliovirga abyssi</name>
    <dbReference type="NCBI Taxonomy" id="2996794"/>
    <lineage>
        <taxon>Bacteria</taxon>
        <taxon>Fusobacteriati</taxon>
        <taxon>Fusobacteriota</taxon>
        <taxon>Fusobacteriia</taxon>
        <taxon>Fusobacteriales</taxon>
        <taxon>Haliovirgaceae</taxon>
        <taxon>Haliovirga</taxon>
    </lineage>
</organism>
<dbReference type="PANTHER" id="PTHR10434:SF64">
    <property type="entry name" value="1-ACYL-SN-GLYCEROL-3-PHOSPHATE ACYLTRANSFERASE-RELATED"/>
    <property type="match status" value="1"/>
</dbReference>
<dbReference type="SUPFAM" id="SSF69593">
    <property type="entry name" value="Glycerol-3-phosphate (1)-acyltransferase"/>
    <property type="match status" value="1"/>
</dbReference>
<reference evidence="10 11" key="1">
    <citation type="submission" date="2022-11" db="EMBL/GenBank/DDBJ databases">
        <title>Haliovirga abyssi gen. nov., sp. nov., a mesophilic fermentative bacterium isolated from the Iheya North hydrothermal field and the proposal of Haliovirgaceae fam. nov.</title>
        <authorList>
            <person name="Miyazaki U."/>
            <person name="Tame A."/>
            <person name="Miyazaki J."/>
            <person name="Takai K."/>
            <person name="Sawayama S."/>
            <person name="Kitajima M."/>
            <person name="Okamoto A."/>
            <person name="Nakagawa S."/>
        </authorList>
    </citation>
    <scope>NUCLEOTIDE SEQUENCE [LARGE SCALE GENOMIC DNA]</scope>
    <source>
        <strain evidence="10 11">IC12</strain>
    </source>
</reference>
<comment type="catalytic activity">
    <reaction evidence="7">
        <text>a 1-acyl-sn-glycero-3-phosphate + an acyl-CoA = a 1,2-diacyl-sn-glycero-3-phosphate + CoA</text>
        <dbReference type="Rhea" id="RHEA:19709"/>
        <dbReference type="ChEBI" id="CHEBI:57287"/>
        <dbReference type="ChEBI" id="CHEBI:57970"/>
        <dbReference type="ChEBI" id="CHEBI:58342"/>
        <dbReference type="ChEBI" id="CHEBI:58608"/>
        <dbReference type="EC" id="2.3.1.51"/>
    </reaction>
</comment>
<dbReference type="Proteomes" id="UP001321582">
    <property type="component" value="Chromosome"/>
</dbReference>
<comment type="domain">
    <text evidence="7">The HXXXXD motif is essential for acyltransferase activity and may constitute the binding site for the phosphate moiety of the glycerol-3-phosphate.</text>
</comment>
<feature type="transmembrane region" description="Helical" evidence="8">
    <location>
        <begin position="12"/>
        <end position="33"/>
    </location>
</feature>
<dbReference type="RefSeq" id="WP_307904461.1">
    <property type="nucleotide sequence ID" value="NZ_AP027059.1"/>
</dbReference>
<feature type="domain" description="Phospholipid/glycerol acyltransferase" evidence="9">
    <location>
        <begin position="79"/>
        <end position="193"/>
    </location>
</feature>
<dbReference type="Pfam" id="PF01553">
    <property type="entry name" value="Acyltransferase"/>
    <property type="match status" value="1"/>
</dbReference>
<dbReference type="NCBIfam" id="TIGR00530">
    <property type="entry name" value="AGP_acyltrn"/>
    <property type="match status" value="1"/>
</dbReference>
<evidence type="ECO:0000256" key="5">
    <source>
        <dbReference type="ARBA" id="ARBA00023098"/>
    </source>
</evidence>
<dbReference type="EC" id="2.3.1.51" evidence="7"/>
<keyword evidence="11" id="KW-1185">Reference proteome</keyword>
<keyword evidence="8" id="KW-1133">Transmembrane helix</keyword>
<evidence type="ECO:0000256" key="2">
    <source>
        <dbReference type="ARBA" id="ARBA00008655"/>
    </source>
</evidence>
<dbReference type="GO" id="GO:0003841">
    <property type="term" value="F:1-acylglycerol-3-phosphate O-acyltransferase activity"/>
    <property type="evidence" value="ECO:0007669"/>
    <property type="project" value="UniProtKB-UniRule"/>
</dbReference>
<keyword evidence="4 7" id="KW-0808">Transferase</keyword>
<dbReference type="InterPro" id="IPR002123">
    <property type="entry name" value="Plipid/glycerol_acylTrfase"/>
</dbReference>
<keyword evidence="6 7" id="KW-0012">Acyltransferase</keyword>
<evidence type="ECO:0000256" key="3">
    <source>
        <dbReference type="ARBA" id="ARBA00022516"/>
    </source>
</evidence>
<evidence type="ECO:0000313" key="11">
    <source>
        <dbReference type="Proteomes" id="UP001321582"/>
    </source>
</evidence>